<dbReference type="Proteomes" id="UP000287247">
    <property type="component" value="Unassembled WGS sequence"/>
</dbReference>
<proteinExistence type="predicted"/>
<feature type="domain" description="Methyltransferase FkbM" evidence="1">
    <location>
        <begin position="63"/>
        <end position="233"/>
    </location>
</feature>
<dbReference type="OrthoDB" id="9784101at2"/>
<gene>
    <name evidence="2" type="ORF">AsFPU1_4387</name>
</gene>
<protein>
    <submittedName>
        <fullName evidence="2">Lipopolysaccharide biosynthesis protein</fullName>
    </submittedName>
</protein>
<dbReference type="NCBIfam" id="TIGR01444">
    <property type="entry name" value="fkbM_fam"/>
    <property type="match status" value="1"/>
</dbReference>
<keyword evidence="3" id="KW-1185">Reference proteome</keyword>
<dbReference type="AlphaFoldDB" id="A0A401INX7"/>
<evidence type="ECO:0000313" key="2">
    <source>
        <dbReference type="EMBL" id="GBF82953.1"/>
    </source>
</evidence>
<name>A0A401INX7_APHSA</name>
<dbReference type="InterPro" id="IPR006342">
    <property type="entry name" value="FkbM_mtfrase"/>
</dbReference>
<dbReference type="SUPFAM" id="SSF53335">
    <property type="entry name" value="S-adenosyl-L-methionine-dependent methyltransferases"/>
    <property type="match status" value="1"/>
</dbReference>
<sequence>MQFFQKILLSIYSLVNKTGLLETPWFKKIFWSCYFLYKKYFEDPFFGLTKQYPDFFREGNILDIGANIGYTATIFSKAMTPGFRVYAFEPDQTNFLSLKEIIKIHKSIEKIIPIQAAVGETTGTIKLWHNENHHADHRIATEEYQKSGVNLTQVSSVPIWSVDKFVESELQNEVIKFIKIDVQGYELPVCLGMEKTLTANPDAVVALEYMPDSMSELGFVPEEIFHYFQERAYFMYIINQKGKLEIAEGKIIDQLVKKRGYIDLVFSQKNLNN</sequence>
<evidence type="ECO:0000313" key="3">
    <source>
        <dbReference type="Proteomes" id="UP000287247"/>
    </source>
</evidence>
<organism evidence="2 3">
    <name type="scientific">Aphanothece sacrum FPU1</name>
    <dbReference type="NCBI Taxonomy" id="1920663"/>
    <lineage>
        <taxon>Bacteria</taxon>
        <taxon>Bacillati</taxon>
        <taxon>Cyanobacteriota</taxon>
        <taxon>Cyanophyceae</taxon>
        <taxon>Oscillatoriophycideae</taxon>
        <taxon>Chroococcales</taxon>
        <taxon>Aphanothecaceae</taxon>
        <taxon>Aphanothece</taxon>
    </lineage>
</organism>
<dbReference type="RefSeq" id="WP_124978046.1">
    <property type="nucleotide sequence ID" value="NZ_BDQK01000018.1"/>
</dbReference>
<dbReference type="PANTHER" id="PTHR34203:SF15">
    <property type="entry name" value="SLL1173 PROTEIN"/>
    <property type="match status" value="1"/>
</dbReference>
<reference evidence="3" key="1">
    <citation type="submission" date="2017-05" db="EMBL/GenBank/DDBJ databases">
        <title>Physiological properties and genetic analysis related to exopolysaccharide production of fresh-water unicellular cyanobacterium Aphanothece sacrum, Suizenji Nori, that has been cultured as a food source in Japan.</title>
        <authorList>
            <person name="Kanesaki Y."/>
            <person name="Yoshikawa S."/>
            <person name="Ohki K."/>
        </authorList>
    </citation>
    <scope>NUCLEOTIDE SEQUENCE [LARGE SCALE GENOMIC DNA]</scope>
    <source>
        <strain evidence="3">FPU1</strain>
    </source>
</reference>
<dbReference type="Pfam" id="PF05050">
    <property type="entry name" value="Methyltransf_21"/>
    <property type="match status" value="1"/>
</dbReference>
<dbReference type="EMBL" id="BDQK01000018">
    <property type="protein sequence ID" value="GBF82953.1"/>
    <property type="molecule type" value="Genomic_DNA"/>
</dbReference>
<dbReference type="PANTHER" id="PTHR34203">
    <property type="entry name" value="METHYLTRANSFERASE, FKBM FAMILY PROTEIN"/>
    <property type="match status" value="1"/>
</dbReference>
<comment type="caution">
    <text evidence="2">The sequence shown here is derived from an EMBL/GenBank/DDBJ whole genome shotgun (WGS) entry which is preliminary data.</text>
</comment>
<accession>A0A401INX7</accession>
<evidence type="ECO:0000259" key="1">
    <source>
        <dbReference type="Pfam" id="PF05050"/>
    </source>
</evidence>
<dbReference type="InterPro" id="IPR029063">
    <property type="entry name" value="SAM-dependent_MTases_sf"/>
</dbReference>
<dbReference type="Gene3D" id="3.40.50.150">
    <property type="entry name" value="Vaccinia Virus protein VP39"/>
    <property type="match status" value="1"/>
</dbReference>
<dbReference type="InterPro" id="IPR052514">
    <property type="entry name" value="SAM-dependent_MTase"/>
</dbReference>